<reference evidence="1 2" key="1">
    <citation type="submission" date="2024-08" db="EMBL/GenBank/DDBJ databases">
        <authorList>
            <person name="Cucini C."/>
            <person name="Frati F."/>
        </authorList>
    </citation>
    <scope>NUCLEOTIDE SEQUENCE [LARGE SCALE GENOMIC DNA]</scope>
</reference>
<evidence type="ECO:0000313" key="1">
    <source>
        <dbReference type="EMBL" id="CAL8136265.1"/>
    </source>
</evidence>
<dbReference type="Proteomes" id="UP001642540">
    <property type="component" value="Unassembled WGS sequence"/>
</dbReference>
<name>A0ABP1RV74_9HEXA</name>
<protein>
    <recommendedName>
        <fullName evidence="3">F-box domain-containing protein</fullName>
    </recommendedName>
</protein>
<evidence type="ECO:0000313" key="2">
    <source>
        <dbReference type="Proteomes" id="UP001642540"/>
    </source>
</evidence>
<proteinExistence type="predicted"/>
<organism evidence="1 2">
    <name type="scientific">Orchesella dallaii</name>
    <dbReference type="NCBI Taxonomy" id="48710"/>
    <lineage>
        <taxon>Eukaryota</taxon>
        <taxon>Metazoa</taxon>
        <taxon>Ecdysozoa</taxon>
        <taxon>Arthropoda</taxon>
        <taxon>Hexapoda</taxon>
        <taxon>Collembola</taxon>
        <taxon>Entomobryomorpha</taxon>
        <taxon>Entomobryoidea</taxon>
        <taxon>Orchesellidae</taxon>
        <taxon>Orchesellinae</taxon>
        <taxon>Orchesella</taxon>
    </lineage>
</organism>
<evidence type="ECO:0008006" key="3">
    <source>
        <dbReference type="Google" id="ProtNLM"/>
    </source>
</evidence>
<dbReference type="EMBL" id="CAXLJM020000111">
    <property type="protein sequence ID" value="CAL8136265.1"/>
    <property type="molecule type" value="Genomic_DNA"/>
</dbReference>
<accession>A0ABP1RV74</accession>
<comment type="caution">
    <text evidence="1">The sequence shown here is derived from an EMBL/GenBank/DDBJ whole genome shotgun (WGS) entry which is preliminary data.</text>
</comment>
<dbReference type="SUPFAM" id="SSF52047">
    <property type="entry name" value="RNI-like"/>
    <property type="match status" value="1"/>
</dbReference>
<gene>
    <name evidence="1" type="ORF">ODALV1_LOCUS26363</name>
</gene>
<sequence>MDDSTSPSQKKVKIVEYNMEKIATSGHPAIQISTSFKSPITSPMLHPELWEIIFEKVVTDDYLRVINSCPEWNQLLNSRKTTELFSLALPFIMKFLPKNDFLTLRLVSQDWKRKSEIIYDNHPARLATTTSDPEFPMMSSRGRMLLSVDEGIKFESVESFQRFNSEMGNDYGNPFPGRCVWLRLRLKESEDSDSDDSDSEEDEEVRNPQIELDYWTAINQLLLQFGEHIWYLKLDYLFWSDHLVETRLRDMLLQVPNLKRLQLSFGDPKTDFYEESTEFNRRAVEFYEQNPPPKLENLEIFSCTSPKPAHPENFDDFINQLVKSYCPTDTLKRLNLPDTCYKPTPLPNLLELRTLICYLELPALKEASPKLENFVVIFQFERGVVYDSEYQDDRSSNSDDSDDDDNSVDNNIGVVFKGLQIFADTLKKLDLLPHPFTSNMKTRNFKVELPKLEKLCIAYSLPIDHLLQLKSLKYLEIHEPRIFRDKTYWSNIFEQLPKLRKVVHISGKKRRDFIRPL</sequence>
<keyword evidence="2" id="KW-1185">Reference proteome</keyword>